<dbReference type="EMBL" id="JBHSBB010000039">
    <property type="protein sequence ID" value="MFC4036147.1"/>
    <property type="molecule type" value="Genomic_DNA"/>
</dbReference>
<proteinExistence type="predicted"/>
<evidence type="ECO:0000313" key="1">
    <source>
        <dbReference type="EMBL" id="MFC4036147.1"/>
    </source>
</evidence>
<organism evidence="1 2">
    <name type="scientific">Streptomyces polygonati</name>
    <dbReference type="NCBI Taxonomy" id="1617087"/>
    <lineage>
        <taxon>Bacteria</taxon>
        <taxon>Bacillati</taxon>
        <taxon>Actinomycetota</taxon>
        <taxon>Actinomycetes</taxon>
        <taxon>Kitasatosporales</taxon>
        <taxon>Streptomycetaceae</taxon>
        <taxon>Streptomyces</taxon>
    </lineage>
</organism>
<keyword evidence="2" id="KW-1185">Reference proteome</keyword>
<dbReference type="RefSeq" id="WP_386437329.1">
    <property type="nucleotide sequence ID" value="NZ_JBHSBB010000039.1"/>
</dbReference>
<gene>
    <name evidence="1" type="ORF">ACFO3J_32560</name>
</gene>
<sequence length="120" mass="12942">MKLPLSPHRFAGPAITTLGLTLAANTPVHSAAFALSLVVTVNGLVHTWDYAYEKSLTRDSDIVAILAALPDGARIPEIAHAMRVRDADIAICLLRLLHRGLITVENDTAPVPERLFRLAA</sequence>
<accession>A0ABV8HYI9</accession>
<protein>
    <submittedName>
        <fullName evidence="1">Uncharacterized protein</fullName>
    </submittedName>
</protein>
<evidence type="ECO:0000313" key="2">
    <source>
        <dbReference type="Proteomes" id="UP001595765"/>
    </source>
</evidence>
<comment type="caution">
    <text evidence="1">The sequence shown here is derived from an EMBL/GenBank/DDBJ whole genome shotgun (WGS) entry which is preliminary data.</text>
</comment>
<dbReference type="Proteomes" id="UP001595765">
    <property type="component" value="Unassembled WGS sequence"/>
</dbReference>
<reference evidence="2" key="1">
    <citation type="journal article" date="2019" name="Int. J. Syst. Evol. Microbiol.">
        <title>The Global Catalogue of Microorganisms (GCM) 10K type strain sequencing project: providing services to taxonomists for standard genome sequencing and annotation.</title>
        <authorList>
            <consortium name="The Broad Institute Genomics Platform"/>
            <consortium name="The Broad Institute Genome Sequencing Center for Infectious Disease"/>
            <person name="Wu L."/>
            <person name="Ma J."/>
        </authorList>
    </citation>
    <scope>NUCLEOTIDE SEQUENCE [LARGE SCALE GENOMIC DNA]</scope>
    <source>
        <strain evidence="2">CGMCC 4.7237</strain>
    </source>
</reference>
<name>A0ABV8HYI9_9ACTN</name>